<sequence length="477" mass="50559">MVRLPSSLFILSILSNGNALRGQRYLQEAPTTSPTTPSTSISGLEDDPGALDTLTASTAAPEAPVSWLGEESTTVATTTAGTDAPLDAAVDKVPVGESTAATATSVTGALDATIDEEGDKVPADISSGGNPALSPTTVIDQDNATETVGSTKTTIANNAPADDEGSTKGDLDEAAIVPTESTMSTESNIDATAKGDTAFTGDAGEGVDVDSGSKNATDASLDSESTTSSTQNSETTSASETAGLAGDLIQSTDTTSATPGSTTPSDDAWFAPNDETDTADDTQEGWYEGDDSIGEEMYYEGDDKKTTEYDDDFEGEEWSQEKNDDPTYQPTPRPTHHAYESPSDDLVEESYTTAAEFDDDLKNAETKIEHAEEKVKTYLGGVESPEEMEQDKNVQFVAGVLTTLFIVLWLITAHQTMENPDGLCASFCRLTLKFMCCFTRVLFLPCRYLCCKESQQTIGRRSHAPMRAPFPSDLELS</sequence>
<feature type="compositionally biased region" description="Polar residues" evidence="2">
    <location>
        <begin position="179"/>
        <end position="190"/>
    </location>
</feature>
<evidence type="ECO:0000256" key="2">
    <source>
        <dbReference type="SAM" id="MobiDB-lite"/>
    </source>
</evidence>
<keyword evidence="3" id="KW-0732">Signal</keyword>
<comment type="caution">
    <text evidence="4">The sequence shown here is derived from an EMBL/GenBank/DDBJ whole genome shotgun (WGS) entry which is preliminary data.</text>
</comment>
<gene>
    <name evidence="4" type="ORF">ACHAWO_013065</name>
</gene>
<organism evidence="4 5">
    <name type="scientific">Cyclotella atomus</name>
    <dbReference type="NCBI Taxonomy" id="382360"/>
    <lineage>
        <taxon>Eukaryota</taxon>
        <taxon>Sar</taxon>
        <taxon>Stramenopiles</taxon>
        <taxon>Ochrophyta</taxon>
        <taxon>Bacillariophyta</taxon>
        <taxon>Coscinodiscophyceae</taxon>
        <taxon>Thalassiosirophycidae</taxon>
        <taxon>Stephanodiscales</taxon>
        <taxon>Stephanodiscaceae</taxon>
        <taxon>Cyclotella</taxon>
    </lineage>
</organism>
<evidence type="ECO:0000256" key="3">
    <source>
        <dbReference type="SAM" id="SignalP"/>
    </source>
</evidence>
<proteinExistence type="predicted"/>
<dbReference type="EMBL" id="JALLPJ020001058">
    <property type="protein sequence ID" value="KAL3777184.1"/>
    <property type="molecule type" value="Genomic_DNA"/>
</dbReference>
<feature type="coiled-coil region" evidence="1">
    <location>
        <begin position="354"/>
        <end position="381"/>
    </location>
</feature>
<reference evidence="4 5" key="1">
    <citation type="submission" date="2024-10" db="EMBL/GenBank/DDBJ databases">
        <title>Updated reference genomes for cyclostephanoid diatoms.</title>
        <authorList>
            <person name="Roberts W.R."/>
            <person name="Alverson A.J."/>
        </authorList>
    </citation>
    <scope>NUCLEOTIDE SEQUENCE [LARGE SCALE GENOMIC DNA]</scope>
    <source>
        <strain evidence="4 5">AJA010-31</strain>
    </source>
</reference>
<feature type="chain" id="PRO_5044742580" evidence="3">
    <location>
        <begin position="20"/>
        <end position="477"/>
    </location>
</feature>
<feature type="compositionally biased region" description="Low complexity" evidence="2">
    <location>
        <begin position="223"/>
        <end position="241"/>
    </location>
</feature>
<evidence type="ECO:0000256" key="1">
    <source>
        <dbReference type="SAM" id="Coils"/>
    </source>
</evidence>
<accession>A0ABD3NN03</accession>
<feature type="signal peptide" evidence="3">
    <location>
        <begin position="1"/>
        <end position="19"/>
    </location>
</feature>
<feature type="region of interest" description="Disordered" evidence="2">
    <location>
        <begin position="27"/>
        <end position="52"/>
    </location>
</feature>
<evidence type="ECO:0000313" key="4">
    <source>
        <dbReference type="EMBL" id="KAL3777184.1"/>
    </source>
</evidence>
<name>A0ABD3NN03_9STRA</name>
<feature type="compositionally biased region" description="Acidic residues" evidence="2">
    <location>
        <begin position="274"/>
        <end position="300"/>
    </location>
</feature>
<feature type="compositionally biased region" description="Polar residues" evidence="2">
    <location>
        <begin position="212"/>
        <end position="222"/>
    </location>
</feature>
<dbReference type="AlphaFoldDB" id="A0ABD3NN03"/>
<feature type="compositionally biased region" description="Acidic residues" evidence="2">
    <location>
        <begin position="309"/>
        <end position="318"/>
    </location>
</feature>
<protein>
    <submittedName>
        <fullName evidence="4">Uncharacterized protein</fullName>
    </submittedName>
</protein>
<feature type="compositionally biased region" description="Low complexity" evidence="2">
    <location>
        <begin position="251"/>
        <end position="267"/>
    </location>
</feature>
<evidence type="ECO:0000313" key="5">
    <source>
        <dbReference type="Proteomes" id="UP001530400"/>
    </source>
</evidence>
<feature type="region of interest" description="Disordered" evidence="2">
    <location>
        <begin position="149"/>
        <end position="346"/>
    </location>
</feature>
<feature type="compositionally biased region" description="Low complexity" evidence="2">
    <location>
        <begin position="30"/>
        <end position="40"/>
    </location>
</feature>
<keyword evidence="1" id="KW-0175">Coiled coil</keyword>
<keyword evidence="5" id="KW-1185">Reference proteome</keyword>
<dbReference type="Proteomes" id="UP001530400">
    <property type="component" value="Unassembled WGS sequence"/>
</dbReference>